<reference evidence="1" key="1">
    <citation type="submission" date="2018-11" db="EMBL/GenBank/DDBJ databases">
        <title>A distinct lineage of giant viruses engineers rhodopsin photosystems in predatory marine eukaryotes.</title>
        <authorList>
            <person name="Needham D.M."/>
            <person name="Yoshizawa S."/>
            <person name="Hosaka T."/>
            <person name="Poirier C."/>
            <person name="Choi C.-J."/>
            <person name="Hehenberger E."/>
            <person name="Irwin N.A.T."/>
            <person name="Wilken S."/>
            <person name="Yung C.-M."/>
            <person name="Bachy C."/>
            <person name="Kurihara R."/>
            <person name="Nakajima Y."/>
            <person name="Kojima K."/>
            <person name="Kimura-Someya T."/>
            <person name="Leonard G."/>
            <person name="Malmstrom R.R."/>
            <person name="Mende D."/>
            <person name="Olson D.K."/>
            <person name="Sudo Y."/>
            <person name="Sudek S."/>
            <person name="Richards T.A."/>
            <person name="DeLong E.F."/>
            <person name="Keeling P.J."/>
            <person name="Santoro A.E."/>
            <person name="Shirouzu M."/>
            <person name="Iwasaki W."/>
            <person name="Worden A.Z."/>
        </authorList>
    </citation>
    <scope>NUCLEOTIDE SEQUENCE</scope>
</reference>
<sequence>MKFCVLVRMYNDEPYINYFISHYLNLGFNKIVILNSSDNGYINQNPNVEIHKVYKTKAWMKHTPNEIINLLKRDYDWVFVVDTDEFLILHKKYKTILDYVEEKLKINSNINVFRFRWLMIEKIDNEELSFNQIIKNYKSYLNYNVKSLTKTNELISFTDHFPLLKSKPLVFLENKCTNILTTPISAELNKFLEYQTYVESALIHISTRNLDDLILKSLVTNFPKKKIPSIIDLKKIISKPDNLNLENLKKVIGIKFIIPFKFTNNFSNNTTILSEEKFNIPDINVEFVNKSYADEILKKVLKENDIDFEEYKIFIDKLGKEINKNFNIKRNTKEI</sequence>
<evidence type="ECO:0008006" key="2">
    <source>
        <dbReference type="Google" id="ProtNLM"/>
    </source>
</evidence>
<organism evidence="1">
    <name type="scientific">Mimiviridae sp. ChoanoV1</name>
    <dbReference type="NCBI Taxonomy" id="2596887"/>
    <lineage>
        <taxon>Viruses</taxon>
        <taxon>Varidnaviria</taxon>
        <taxon>Bamfordvirae</taxon>
        <taxon>Nucleocytoviricota</taxon>
        <taxon>Megaviricetes</taxon>
        <taxon>Imitervirales</taxon>
        <taxon>Schizomimiviridae</taxon>
    </lineage>
</organism>
<gene>
    <name evidence="1" type="ORF">1_285</name>
</gene>
<name>A0A5B8HXG4_9VIRU</name>
<dbReference type="EMBL" id="MK250085">
    <property type="protein sequence ID" value="QDY51900.1"/>
    <property type="molecule type" value="Genomic_DNA"/>
</dbReference>
<evidence type="ECO:0000313" key="1">
    <source>
        <dbReference type="EMBL" id="QDY51900.1"/>
    </source>
</evidence>
<dbReference type="Pfam" id="PF13704">
    <property type="entry name" value="Glyco_tranf_2_4"/>
    <property type="match status" value="1"/>
</dbReference>
<accession>A0A5B8HXG4</accession>
<protein>
    <recommendedName>
        <fullName evidence="2">Glycosyl transferase family 2</fullName>
    </recommendedName>
</protein>
<proteinExistence type="predicted"/>